<name>A0AAV0IED8_9ROSI</name>
<dbReference type="EMBL" id="CAMGYJ010000003">
    <property type="protein sequence ID" value="CAI0395317.1"/>
    <property type="molecule type" value="Genomic_DNA"/>
</dbReference>
<reference evidence="3" key="1">
    <citation type="submission" date="2022-08" db="EMBL/GenBank/DDBJ databases">
        <authorList>
            <person name="Gutierrez-Valencia J."/>
        </authorList>
    </citation>
    <scope>NUCLEOTIDE SEQUENCE</scope>
</reference>
<dbReference type="Proteomes" id="UP001154282">
    <property type="component" value="Unassembled WGS sequence"/>
</dbReference>
<dbReference type="PANTHER" id="PTHR34377:SF3">
    <property type="entry name" value="TETRATRICOPEPTIDE REPEAT (TPR)-LIKE SUPERFAMILY PROTEIN"/>
    <property type="match status" value="1"/>
</dbReference>
<comment type="caution">
    <text evidence="3">The sequence shown here is derived from an EMBL/GenBank/DDBJ whole genome shotgun (WGS) entry which is preliminary data.</text>
</comment>
<evidence type="ECO:0000256" key="1">
    <source>
        <dbReference type="SAM" id="MobiDB-lite"/>
    </source>
</evidence>
<evidence type="ECO:0008006" key="5">
    <source>
        <dbReference type="Google" id="ProtNLM"/>
    </source>
</evidence>
<organism evidence="3 4">
    <name type="scientific">Linum tenue</name>
    <dbReference type="NCBI Taxonomy" id="586396"/>
    <lineage>
        <taxon>Eukaryota</taxon>
        <taxon>Viridiplantae</taxon>
        <taxon>Streptophyta</taxon>
        <taxon>Embryophyta</taxon>
        <taxon>Tracheophyta</taxon>
        <taxon>Spermatophyta</taxon>
        <taxon>Magnoliopsida</taxon>
        <taxon>eudicotyledons</taxon>
        <taxon>Gunneridae</taxon>
        <taxon>Pentapetalae</taxon>
        <taxon>rosids</taxon>
        <taxon>fabids</taxon>
        <taxon>Malpighiales</taxon>
        <taxon>Linaceae</taxon>
        <taxon>Linum</taxon>
    </lineage>
</organism>
<sequence length="211" mass="23729">MGSVRTFALFYFAALLVVHVDKLDAERRRLPLCASQFSLANYACGTLPFMQLPPPSSIPPPTPSEILFHLAATKDDSHGRDPTTGSREGGGALGGSDDHDDDQQKQQHRRHRNHRSPSSHHDGARRDRHKHRRGRHRNGHRGSRHDHEGDQRTASPAEANCCKWVGAVDDECVCELLFRLPTFLARPIHEYTIIVSEWCKITYTCGGRSRP</sequence>
<evidence type="ECO:0000313" key="4">
    <source>
        <dbReference type="Proteomes" id="UP001154282"/>
    </source>
</evidence>
<feature type="signal peptide" evidence="2">
    <location>
        <begin position="1"/>
        <end position="25"/>
    </location>
</feature>
<feature type="region of interest" description="Disordered" evidence="1">
    <location>
        <begin position="75"/>
        <end position="156"/>
    </location>
</feature>
<accession>A0AAV0IED8</accession>
<feature type="compositionally biased region" description="Basic residues" evidence="1">
    <location>
        <begin position="106"/>
        <end position="118"/>
    </location>
</feature>
<evidence type="ECO:0000313" key="3">
    <source>
        <dbReference type="EMBL" id="CAI0395317.1"/>
    </source>
</evidence>
<keyword evidence="4" id="KW-1185">Reference proteome</keyword>
<proteinExistence type="predicted"/>
<gene>
    <name evidence="3" type="ORF">LITE_LOCUS8679</name>
</gene>
<protein>
    <recommendedName>
        <fullName evidence="5">Bifunctional inhibitor/plant lipid transfer protein/seed storage helical domain-containing protein</fullName>
    </recommendedName>
</protein>
<feature type="chain" id="PRO_5043359151" description="Bifunctional inhibitor/plant lipid transfer protein/seed storage helical domain-containing protein" evidence="2">
    <location>
        <begin position="26"/>
        <end position="211"/>
    </location>
</feature>
<feature type="compositionally biased region" description="Basic residues" evidence="1">
    <location>
        <begin position="126"/>
        <end position="144"/>
    </location>
</feature>
<dbReference type="AlphaFoldDB" id="A0AAV0IED8"/>
<dbReference type="PANTHER" id="PTHR34377">
    <property type="entry name" value="TETRATRICOPEPTIDE REPEAT (TPR)-LIKE SUPERFAMILY PROTEIN"/>
    <property type="match status" value="1"/>
</dbReference>
<evidence type="ECO:0000256" key="2">
    <source>
        <dbReference type="SAM" id="SignalP"/>
    </source>
</evidence>
<keyword evidence="2" id="KW-0732">Signal</keyword>